<name>A0A6A6EBB1_9PEZI</name>
<organism evidence="1 2">
    <name type="scientific">Zopfia rhizophila CBS 207.26</name>
    <dbReference type="NCBI Taxonomy" id="1314779"/>
    <lineage>
        <taxon>Eukaryota</taxon>
        <taxon>Fungi</taxon>
        <taxon>Dikarya</taxon>
        <taxon>Ascomycota</taxon>
        <taxon>Pezizomycotina</taxon>
        <taxon>Dothideomycetes</taxon>
        <taxon>Dothideomycetes incertae sedis</taxon>
        <taxon>Zopfiaceae</taxon>
        <taxon>Zopfia</taxon>
    </lineage>
</organism>
<protein>
    <submittedName>
        <fullName evidence="1">Uncharacterized protein</fullName>
    </submittedName>
</protein>
<reference evidence="1" key="1">
    <citation type="journal article" date="2020" name="Stud. Mycol.">
        <title>101 Dothideomycetes genomes: a test case for predicting lifestyles and emergence of pathogens.</title>
        <authorList>
            <person name="Haridas S."/>
            <person name="Albert R."/>
            <person name="Binder M."/>
            <person name="Bloem J."/>
            <person name="Labutti K."/>
            <person name="Salamov A."/>
            <person name="Andreopoulos B."/>
            <person name="Baker S."/>
            <person name="Barry K."/>
            <person name="Bills G."/>
            <person name="Bluhm B."/>
            <person name="Cannon C."/>
            <person name="Castanera R."/>
            <person name="Culley D."/>
            <person name="Daum C."/>
            <person name="Ezra D."/>
            <person name="Gonzalez J."/>
            <person name="Henrissat B."/>
            <person name="Kuo A."/>
            <person name="Liang C."/>
            <person name="Lipzen A."/>
            <person name="Lutzoni F."/>
            <person name="Magnuson J."/>
            <person name="Mondo S."/>
            <person name="Nolan M."/>
            <person name="Ohm R."/>
            <person name="Pangilinan J."/>
            <person name="Park H.-J."/>
            <person name="Ramirez L."/>
            <person name="Alfaro M."/>
            <person name="Sun H."/>
            <person name="Tritt A."/>
            <person name="Yoshinaga Y."/>
            <person name="Zwiers L.-H."/>
            <person name="Turgeon B."/>
            <person name="Goodwin S."/>
            <person name="Spatafora J."/>
            <person name="Crous P."/>
            <person name="Grigoriev I."/>
        </authorList>
    </citation>
    <scope>NUCLEOTIDE SEQUENCE</scope>
    <source>
        <strain evidence="1">CBS 207.26</strain>
    </source>
</reference>
<sequence length="207" mass="22072">MALILSTSGLIAQFSVAAKQLEKLVLVLRSRVKSFKEDISGVNMRGLNLAAAESDMDGSGAARLPLPPSTMGNLLTHVFDAARGAPKQPDVLELRGSTGYFDITTIMLWLTPEKMVLGLSRSEVHPTSRKLVIGTAVSPLLIQAGSDGFEYDVKGNEIFGWRKVEWSSVKTLTLSAVGWADVARPLVSGSAGFLGGVALSAMRNWLG</sequence>
<gene>
    <name evidence="1" type="ORF">K469DRAFT_94379</name>
</gene>
<evidence type="ECO:0000313" key="2">
    <source>
        <dbReference type="Proteomes" id="UP000800200"/>
    </source>
</evidence>
<accession>A0A6A6EBB1</accession>
<dbReference type="Proteomes" id="UP000800200">
    <property type="component" value="Unassembled WGS sequence"/>
</dbReference>
<keyword evidence="2" id="KW-1185">Reference proteome</keyword>
<dbReference type="AlphaFoldDB" id="A0A6A6EBB1"/>
<evidence type="ECO:0000313" key="1">
    <source>
        <dbReference type="EMBL" id="KAF2188355.1"/>
    </source>
</evidence>
<proteinExistence type="predicted"/>
<dbReference type="EMBL" id="ML994624">
    <property type="protein sequence ID" value="KAF2188355.1"/>
    <property type="molecule type" value="Genomic_DNA"/>
</dbReference>